<gene>
    <name evidence="3" type="ORF">BEMITA_LOCUS3342</name>
</gene>
<dbReference type="AlphaFoldDB" id="A0A9P0A1R8"/>
<keyword evidence="4" id="KW-1185">Reference proteome</keyword>
<dbReference type="InterPro" id="IPR013783">
    <property type="entry name" value="Ig-like_fold"/>
</dbReference>
<dbReference type="PROSITE" id="PS50853">
    <property type="entry name" value="FN3"/>
    <property type="match status" value="1"/>
</dbReference>
<keyword evidence="1" id="KW-1133">Transmembrane helix</keyword>
<organism evidence="3 4">
    <name type="scientific">Bemisia tabaci</name>
    <name type="common">Sweetpotato whitefly</name>
    <name type="synonym">Aleurodes tabaci</name>
    <dbReference type="NCBI Taxonomy" id="7038"/>
    <lineage>
        <taxon>Eukaryota</taxon>
        <taxon>Metazoa</taxon>
        <taxon>Ecdysozoa</taxon>
        <taxon>Arthropoda</taxon>
        <taxon>Hexapoda</taxon>
        <taxon>Insecta</taxon>
        <taxon>Pterygota</taxon>
        <taxon>Neoptera</taxon>
        <taxon>Paraneoptera</taxon>
        <taxon>Hemiptera</taxon>
        <taxon>Sternorrhyncha</taxon>
        <taxon>Aleyrodoidea</taxon>
        <taxon>Aleyrodidae</taxon>
        <taxon>Aleyrodinae</taxon>
        <taxon>Bemisia</taxon>
    </lineage>
</organism>
<evidence type="ECO:0000259" key="2">
    <source>
        <dbReference type="PROSITE" id="PS50853"/>
    </source>
</evidence>
<dbReference type="InterPro" id="IPR036116">
    <property type="entry name" value="FN3_sf"/>
</dbReference>
<protein>
    <recommendedName>
        <fullName evidence="2">Fibronectin type-III domain-containing protein</fullName>
    </recommendedName>
</protein>
<accession>A0A9P0A1R8</accession>
<feature type="domain" description="Fibronectin type-III" evidence="2">
    <location>
        <begin position="137"/>
        <end position="241"/>
    </location>
</feature>
<reference evidence="3" key="1">
    <citation type="submission" date="2021-12" db="EMBL/GenBank/DDBJ databases">
        <authorList>
            <person name="King R."/>
        </authorList>
    </citation>
    <scope>NUCLEOTIDE SEQUENCE</scope>
</reference>
<dbReference type="InterPro" id="IPR003961">
    <property type="entry name" value="FN3_dom"/>
</dbReference>
<dbReference type="Proteomes" id="UP001152759">
    <property type="component" value="Chromosome 2"/>
</dbReference>
<dbReference type="SUPFAM" id="SSF49265">
    <property type="entry name" value="Fibronectin type III"/>
    <property type="match status" value="1"/>
</dbReference>
<keyword evidence="1" id="KW-0812">Transmembrane</keyword>
<sequence>MNKAFSGVLYSGSMMSLFTKCLTTGCEVRWLLILIFLIHILVLGYSVSNAASRSEGHFGTQSKKPFAKRVCVRPPERLNRLTQPEDFVADYSVHAGRANHLLLAEEEYDKHDEDYEGYEVREGVETDLDKQFPGCGPPVGVEAKVVNETSFNVTWYAEAPKNISIRYFMVDFDQAKRENKTEARCRQRVEPESDIKNKTHSFHSYTFTNLTTDRLYQFRVVTYYFDYQIYSSPNTSWIRLK</sequence>
<keyword evidence="1" id="KW-0472">Membrane</keyword>
<dbReference type="SMART" id="SM00060">
    <property type="entry name" value="FN3"/>
    <property type="match status" value="1"/>
</dbReference>
<name>A0A9P0A1R8_BEMTA</name>
<proteinExistence type="predicted"/>
<dbReference type="Pfam" id="PF00041">
    <property type="entry name" value="fn3"/>
    <property type="match status" value="1"/>
</dbReference>
<dbReference type="EMBL" id="OU963863">
    <property type="protein sequence ID" value="CAH0383956.1"/>
    <property type="molecule type" value="Genomic_DNA"/>
</dbReference>
<dbReference type="Gene3D" id="2.60.40.10">
    <property type="entry name" value="Immunoglobulins"/>
    <property type="match status" value="1"/>
</dbReference>
<dbReference type="CDD" id="cd00063">
    <property type="entry name" value="FN3"/>
    <property type="match status" value="1"/>
</dbReference>
<evidence type="ECO:0000313" key="4">
    <source>
        <dbReference type="Proteomes" id="UP001152759"/>
    </source>
</evidence>
<evidence type="ECO:0000313" key="3">
    <source>
        <dbReference type="EMBL" id="CAH0383956.1"/>
    </source>
</evidence>
<evidence type="ECO:0000256" key="1">
    <source>
        <dbReference type="SAM" id="Phobius"/>
    </source>
</evidence>
<feature type="transmembrane region" description="Helical" evidence="1">
    <location>
        <begin position="28"/>
        <end position="47"/>
    </location>
</feature>